<proteinExistence type="predicted"/>
<reference evidence="1 2" key="1">
    <citation type="journal article" date="2012" name="Eukaryot. Cell">
        <title>Draft genome sequence of CBS 2479, the standard type strain of Trichosporon asahii.</title>
        <authorList>
            <person name="Yang R.Y."/>
            <person name="Li H.T."/>
            <person name="Zhu H."/>
            <person name="Zhou G.P."/>
            <person name="Wang M."/>
            <person name="Wang L."/>
        </authorList>
    </citation>
    <scope>NUCLEOTIDE SEQUENCE [LARGE SCALE GENOMIC DNA]</scope>
    <source>
        <strain evidence="2">ATCC 90039 / CBS 2479 / JCM 2466 / KCTC 7840 / NCYC 2677 / UAMH 7654</strain>
    </source>
</reference>
<dbReference type="VEuPathDB" id="FungiDB:A1Q1_01141"/>
<comment type="caution">
    <text evidence="1">The sequence shown here is derived from an EMBL/GenBank/DDBJ whole genome shotgun (WGS) entry which is preliminary data.</text>
</comment>
<dbReference type="KEGG" id="tasa:A1Q1_01141"/>
<organism evidence="1 2">
    <name type="scientific">Trichosporon asahii var. asahii (strain ATCC 90039 / CBS 2479 / JCM 2466 / KCTC 7840 / NBRC 103889/ NCYC 2677 / UAMH 7654)</name>
    <name type="common">Yeast</name>
    <dbReference type="NCBI Taxonomy" id="1186058"/>
    <lineage>
        <taxon>Eukaryota</taxon>
        <taxon>Fungi</taxon>
        <taxon>Dikarya</taxon>
        <taxon>Basidiomycota</taxon>
        <taxon>Agaricomycotina</taxon>
        <taxon>Tremellomycetes</taxon>
        <taxon>Trichosporonales</taxon>
        <taxon>Trichosporonaceae</taxon>
        <taxon>Trichosporon</taxon>
    </lineage>
</organism>
<dbReference type="EMBL" id="ALBS01000160">
    <property type="protein sequence ID" value="EJT49719.1"/>
    <property type="molecule type" value="Genomic_DNA"/>
</dbReference>
<protein>
    <submittedName>
        <fullName evidence="1">Uncharacterized protein</fullName>
    </submittedName>
</protein>
<dbReference type="RefSeq" id="XP_014180891.1">
    <property type="nucleotide sequence ID" value="XM_014325416.1"/>
</dbReference>
<name>J6EYI1_TRIAS</name>
<sequence>MTPSTSDTSFESIYASSQQTSKPLSTVIIDHLAFPHIIDNILANLDILGNAVASRVCSGWRIKANAVLQRHLTAVNKQDGIMLNLTKAWEDVRIERDLNKCKFQQLVKETPSHVQELYNNIQILDHRERLSEHHNSVNDLVACLELYGRNAITTRYNARSQIGDSYIETEGETQVLFLKHPVPCVRTIGARVVVVNLDCGSPALSPICGSFGEGHFEDRDEPLLSMEPDQPESLVIIFKHNRPHPPLDSDRALDFPGEVEDYALWLSRYLDSWFEPAKDLSTILVGLNDFFRPKEDLERFITEFFMHLPPDNRVEFLSRKEYQRRVGFETYRLHTKL</sequence>
<dbReference type="HOGENOM" id="CLU_839886_0_0_1"/>
<evidence type="ECO:0000313" key="1">
    <source>
        <dbReference type="EMBL" id="EJT49719.1"/>
    </source>
</evidence>
<dbReference type="GeneID" id="25984655"/>
<gene>
    <name evidence="1" type="ORF">A1Q1_01141</name>
</gene>
<dbReference type="Proteomes" id="UP000002748">
    <property type="component" value="Unassembled WGS sequence"/>
</dbReference>
<accession>J6EYI1</accession>
<evidence type="ECO:0000313" key="2">
    <source>
        <dbReference type="Proteomes" id="UP000002748"/>
    </source>
</evidence>
<dbReference type="AlphaFoldDB" id="J6EYI1"/>